<dbReference type="HOGENOM" id="CLU_060561_0_0_1"/>
<accession>A0A0C3C2F9</accession>
<dbReference type="EMBL" id="KN832900">
    <property type="protein sequence ID" value="KIM93073.1"/>
    <property type="molecule type" value="Genomic_DNA"/>
</dbReference>
<protein>
    <recommendedName>
        <fullName evidence="1">DUF7726 domain-containing protein</fullName>
    </recommendedName>
</protein>
<dbReference type="Pfam" id="PF24852">
    <property type="entry name" value="DUF7726"/>
    <property type="match status" value="1"/>
</dbReference>
<reference evidence="3" key="2">
    <citation type="submission" date="2015-01" db="EMBL/GenBank/DDBJ databases">
        <title>Evolutionary Origins and Diversification of the Mycorrhizal Mutualists.</title>
        <authorList>
            <consortium name="DOE Joint Genome Institute"/>
            <consortium name="Mycorrhizal Genomics Consortium"/>
            <person name="Kohler A."/>
            <person name="Kuo A."/>
            <person name="Nagy L.G."/>
            <person name="Floudas D."/>
            <person name="Copeland A."/>
            <person name="Barry K.W."/>
            <person name="Cichocki N."/>
            <person name="Veneault-Fourrey C."/>
            <person name="LaButti K."/>
            <person name="Lindquist E.A."/>
            <person name="Lipzen A."/>
            <person name="Lundell T."/>
            <person name="Morin E."/>
            <person name="Murat C."/>
            <person name="Riley R."/>
            <person name="Ohm R."/>
            <person name="Sun H."/>
            <person name="Tunlid A."/>
            <person name="Henrissat B."/>
            <person name="Grigoriev I.V."/>
            <person name="Hibbett D.S."/>
            <person name="Martin F."/>
        </authorList>
    </citation>
    <scope>NUCLEOTIDE SEQUENCE [LARGE SCALE GENOMIC DNA]</scope>
    <source>
        <strain evidence="3">Zn</strain>
    </source>
</reference>
<evidence type="ECO:0000259" key="1">
    <source>
        <dbReference type="Pfam" id="PF24852"/>
    </source>
</evidence>
<feature type="domain" description="DUF7726" evidence="1">
    <location>
        <begin position="69"/>
        <end position="142"/>
    </location>
</feature>
<dbReference type="PANTHER" id="PTHR42339:SF1">
    <property type="entry name" value="HISTONE H1"/>
    <property type="match status" value="1"/>
</dbReference>
<name>A0A0C3C2F9_OIDMZ</name>
<evidence type="ECO:0000313" key="3">
    <source>
        <dbReference type="Proteomes" id="UP000054321"/>
    </source>
</evidence>
<sequence>MEYHKCEAIGKLRAQRSGSDIYYTAFKFFKRRELQGIKLPKKKVRLADKAIKNNISCIYLEGEEDLSIPVYDSCDEIRKKIGVYLCKPSVTQAGFLHEIAKVYSEGKKIYIKVLNDFLGKGGTTSGNISSVFYSSYIFFKKLYISDKRPKSKHRVQIEREYPGEGIDTKQRHDRFWYIEGEQPYKDKFGKIYIEGRF</sequence>
<gene>
    <name evidence="2" type="ORF">OIDMADRAFT_46391</name>
</gene>
<organism evidence="2 3">
    <name type="scientific">Oidiodendron maius (strain Zn)</name>
    <dbReference type="NCBI Taxonomy" id="913774"/>
    <lineage>
        <taxon>Eukaryota</taxon>
        <taxon>Fungi</taxon>
        <taxon>Dikarya</taxon>
        <taxon>Ascomycota</taxon>
        <taxon>Pezizomycotina</taxon>
        <taxon>Leotiomycetes</taxon>
        <taxon>Leotiomycetes incertae sedis</taxon>
        <taxon>Myxotrichaceae</taxon>
        <taxon>Oidiodendron</taxon>
    </lineage>
</organism>
<proteinExistence type="predicted"/>
<dbReference type="Proteomes" id="UP000054321">
    <property type="component" value="Unassembled WGS sequence"/>
</dbReference>
<evidence type="ECO:0000313" key="2">
    <source>
        <dbReference type="EMBL" id="KIM93073.1"/>
    </source>
</evidence>
<dbReference type="AlphaFoldDB" id="A0A0C3C2F9"/>
<dbReference type="PANTHER" id="PTHR42339">
    <property type="entry name" value="HISTONE H1"/>
    <property type="match status" value="1"/>
</dbReference>
<dbReference type="InterPro" id="IPR056143">
    <property type="entry name" value="DUF7726"/>
</dbReference>
<dbReference type="InParanoid" id="A0A0C3C2F9"/>
<reference evidence="2 3" key="1">
    <citation type="submission" date="2014-04" db="EMBL/GenBank/DDBJ databases">
        <authorList>
            <consortium name="DOE Joint Genome Institute"/>
            <person name="Kuo A."/>
            <person name="Martino E."/>
            <person name="Perotto S."/>
            <person name="Kohler A."/>
            <person name="Nagy L.G."/>
            <person name="Floudas D."/>
            <person name="Copeland A."/>
            <person name="Barry K.W."/>
            <person name="Cichocki N."/>
            <person name="Veneault-Fourrey C."/>
            <person name="LaButti K."/>
            <person name="Lindquist E.A."/>
            <person name="Lipzen A."/>
            <person name="Lundell T."/>
            <person name="Morin E."/>
            <person name="Murat C."/>
            <person name="Sun H."/>
            <person name="Tunlid A."/>
            <person name="Henrissat B."/>
            <person name="Grigoriev I.V."/>
            <person name="Hibbett D.S."/>
            <person name="Martin F."/>
            <person name="Nordberg H.P."/>
            <person name="Cantor M.N."/>
            <person name="Hua S.X."/>
        </authorList>
    </citation>
    <scope>NUCLEOTIDE SEQUENCE [LARGE SCALE GENOMIC DNA]</scope>
    <source>
        <strain evidence="2 3">Zn</strain>
    </source>
</reference>
<dbReference type="OrthoDB" id="2592504at2759"/>
<keyword evidence="3" id="KW-1185">Reference proteome</keyword>